<dbReference type="PANTHER" id="PTHR21461">
    <property type="entry name" value="GLYCOSYLTRANSFERASE FAMILY 92 PROTEIN"/>
    <property type="match status" value="1"/>
</dbReference>
<protein>
    <recommendedName>
        <fullName evidence="6">Glycosyl transferase family 2</fullName>
    </recommendedName>
</protein>
<keyword evidence="2" id="KW-0812">Transmembrane</keyword>
<keyword evidence="3" id="KW-1133">Transmembrane helix</keyword>
<sequence length="568" mass="64011">MGMTIGIFGSCVSRDPFSLEAASDFTVGPYVARVSSIGLFDDPLDFDPEWYAHLSRFERRCVELDLSKTAVGYLDSAPLDALVLDFIDERFDLLTVEGTRLSNAHVGSGGFAAHYRETSAILPRAGKDATDAWKQGISRYLAHLAQRFPSRPVILHEAYWASHFRDQDGSCVPYSATYIRLGVLHNSILDEYYRHVKRTAIELGLNLHTIRVRRRYVVGDANHQHSQEPFHYCGEYYVEFLEQLKAILRGDGEGKFHGVPLSRPAAIERRGALLMARAKNEAPYLLEWVCYHKLLGFDEILIYSNESDDYTQELLDELEAQGLLRHVRFTLDASSTADGEMLKGLIEHGKTLPYEWGALLDIDEFLFLHKHANVADLLADFRDADAIAINWMNFGSGGLLTNDGRLTTERFTKRGAPNWSENKWVKSIGRLALIQGGGPHFFYMASTPDRYRHVGGKEFTSYNDAAAIDHSVASIFHYGIRSEAEFRSKRSRGDAILTQAAQNERNRYTDAYFRCRDVNDQECDAMSVHLPLIKAKIAALRSFPRIAELLDLIEAKDRGLVSTNVATA</sequence>
<gene>
    <name evidence="4" type="ORF">QOZ94_004316</name>
</gene>
<evidence type="ECO:0000313" key="5">
    <source>
        <dbReference type="Proteomes" id="UP001241747"/>
    </source>
</evidence>
<evidence type="ECO:0000256" key="2">
    <source>
        <dbReference type="ARBA" id="ARBA00022692"/>
    </source>
</evidence>
<keyword evidence="5" id="KW-1185">Reference proteome</keyword>
<organism evidence="4 5">
    <name type="scientific">Xanthobacter agilis</name>
    <dbReference type="NCBI Taxonomy" id="47492"/>
    <lineage>
        <taxon>Bacteria</taxon>
        <taxon>Pseudomonadati</taxon>
        <taxon>Pseudomonadota</taxon>
        <taxon>Alphaproteobacteria</taxon>
        <taxon>Hyphomicrobiales</taxon>
        <taxon>Xanthobacteraceae</taxon>
        <taxon>Xanthobacter</taxon>
    </lineage>
</organism>
<evidence type="ECO:0000313" key="4">
    <source>
        <dbReference type="EMBL" id="MDQ0507492.1"/>
    </source>
</evidence>
<dbReference type="EMBL" id="JAUSVY010000021">
    <property type="protein sequence ID" value="MDQ0507492.1"/>
    <property type="molecule type" value="Genomic_DNA"/>
</dbReference>
<dbReference type="Pfam" id="PF13704">
    <property type="entry name" value="Glyco_tranf_2_4"/>
    <property type="match status" value="1"/>
</dbReference>
<proteinExistence type="predicted"/>
<accession>A0ABU0LK26</accession>
<keyword evidence="3" id="KW-0472">Membrane</keyword>
<dbReference type="RefSeq" id="WP_237347751.1">
    <property type="nucleotide sequence ID" value="NZ_JABWGX010000050.1"/>
</dbReference>
<evidence type="ECO:0000256" key="3">
    <source>
        <dbReference type="ARBA" id="ARBA00022989"/>
    </source>
</evidence>
<comment type="subcellular location">
    <subcellularLocation>
        <location evidence="1">Membrane</location>
        <topology evidence="1">Single-pass membrane protein</topology>
    </subcellularLocation>
</comment>
<dbReference type="PANTHER" id="PTHR21461:SF69">
    <property type="entry name" value="GLYCOSYLTRANSFERASE FAMILY 92 PROTEIN"/>
    <property type="match status" value="1"/>
</dbReference>
<dbReference type="InterPro" id="IPR046237">
    <property type="entry name" value="DUF6270"/>
</dbReference>
<evidence type="ECO:0008006" key="6">
    <source>
        <dbReference type="Google" id="ProtNLM"/>
    </source>
</evidence>
<comment type="caution">
    <text evidence="4">The sequence shown here is derived from an EMBL/GenBank/DDBJ whole genome shotgun (WGS) entry which is preliminary data.</text>
</comment>
<dbReference type="Pfam" id="PF19786">
    <property type="entry name" value="DUF6270"/>
    <property type="match status" value="1"/>
</dbReference>
<reference evidence="4 5" key="1">
    <citation type="submission" date="2023-07" db="EMBL/GenBank/DDBJ databases">
        <title>Genomic Encyclopedia of Type Strains, Phase IV (KMG-IV): sequencing the most valuable type-strain genomes for metagenomic binning, comparative biology and taxonomic classification.</title>
        <authorList>
            <person name="Goeker M."/>
        </authorList>
    </citation>
    <scope>NUCLEOTIDE SEQUENCE [LARGE SCALE GENOMIC DNA]</scope>
    <source>
        <strain evidence="4 5">DSM 3770</strain>
    </source>
</reference>
<name>A0ABU0LK26_XANAG</name>
<dbReference type="Proteomes" id="UP001241747">
    <property type="component" value="Unassembled WGS sequence"/>
</dbReference>
<evidence type="ECO:0000256" key="1">
    <source>
        <dbReference type="ARBA" id="ARBA00004167"/>
    </source>
</evidence>